<gene>
    <name evidence="1" type="ORF">VNO80_07957</name>
</gene>
<protein>
    <submittedName>
        <fullName evidence="1">Uncharacterized protein</fullName>
    </submittedName>
</protein>
<name>A0AAN9NPD4_PHACN</name>
<keyword evidence="2" id="KW-1185">Reference proteome</keyword>
<proteinExistence type="predicted"/>
<evidence type="ECO:0000313" key="1">
    <source>
        <dbReference type="EMBL" id="KAK7374527.1"/>
    </source>
</evidence>
<dbReference type="EMBL" id="JAYMYR010000003">
    <property type="protein sequence ID" value="KAK7374527.1"/>
    <property type="molecule type" value="Genomic_DNA"/>
</dbReference>
<accession>A0AAN9NPD4</accession>
<dbReference type="AlphaFoldDB" id="A0AAN9NPD4"/>
<evidence type="ECO:0000313" key="2">
    <source>
        <dbReference type="Proteomes" id="UP001374584"/>
    </source>
</evidence>
<dbReference type="Proteomes" id="UP001374584">
    <property type="component" value="Unassembled WGS sequence"/>
</dbReference>
<reference evidence="1 2" key="1">
    <citation type="submission" date="2024-01" db="EMBL/GenBank/DDBJ databases">
        <title>The genomes of 5 underutilized Papilionoideae crops provide insights into root nodulation and disease resistanc.</title>
        <authorList>
            <person name="Jiang F."/>
        </authorList>
    </citation>
    <scope>NUCLEOTIDE SEQUENCE [LARGE SCALE GENOMIC DNA]</scope>
    <source>
        <strain evidence="1">JINMINGXINNONG_FW02</strain>
        <tissue evidence="1">Leaves</tissue>
    </source>
</reference>
<comment type="caution">
    <text evidence="1">The sequence shown here is derived from an EMBL/GenBank/DDBJ whole genome shotgun (WGS) entry which is preliminary data.</text>
</comment>
<organism evidence="1 2">
    <name type="scientific">Phaseolus coccineus</name>
    <name type="common">Scarlet runner bean</name>
    <name type="synonym">Phaseolus multiflorus</name>
    <dbReference type="NCBI Taxonomy" id="3886"/>
    <lineage>
        <taxon>Eukaryota</taxon>
        <taxon>Viridiplantae</taxon>
        <taxon>Streptophyta</taxon>
        <taxon>Embryophyta</taxon>
        <taxon>Tracheophyta</taxon>
        <taxon>Spermatophyta</taxon>
        <taxon>Magnoliopsida</taxon>
        <taxon>eudicotyledons</taxon>
        <taxon>Gunneridae</taxon>
        <taxon>Pentapetalae</taxon>
        <taxon>rosids</taxon>
        <taxon>fabids</taxon>
        <taxon>Fabales</taxon>
        <taxon>Fabaceae</taxon>
        <taxon>Papilionoideae</taxon>
        <taxon>50 kb inversion clade</taxon>
        <taxon>NPAAA clade</taxon>
        <taxon>indigoferoid/millettioid clade</taxon>
        <taxon>Phaseoleae</taxon>
        <taxon>Phaseolus</taxon>
    </lineage>
</organism>
<sequence length="73" mass="7705">MSVDNKNLGLGLGLGLGYVLAGKDGTGQAFTVKSLRDSEVSLSALRTIQPYHGKRNGVALRNCSIGPDKRNMS</sequence>